<dbReference type="EMBL" id="JAPMSZ010000009">
    <property type="protein sequence ID" value="KAJ5091447.1"/>
    <property type="molecule type" value="Genomic_DNA"/>
</dbReference>
<reference evidence="2" key="2">
    <citation type="journal article" date="2023" name="IMA Fungus">
        <title>Comparative genomic study of the Penicillium genus elucidates a diverse pangenome and 15 lateral gene transfer events.</title>
        <authorList>
            <person name="Petersen C."/>
            <person name="Sorensen T."/>
            <person name="Nielsen M.R."/>
            <person name="Sondergaard T.E."/>
            <person name="Sorensen J.L."/>
            <person name="Fitzpatrick D.A."/>
            <person name="Frisvad J.C."/>
            <person name="Nielsen K.L."/>
        </authorList>
    </citation>
    <scope>NUCLEOTIDE SEQUENCE</scope>
    <source>
        <strain evidence="2">IBT 34128</strain>
    </source>
</reference>
<keyword evidence="1" id="KW-0812">Transmembrane</keyword>
<dbReference type="Proteomes" id="UP001141434">
    <property type="component" value="Unassembled WGS sequence"/>
</dbReference>
<organism evidence="2 3">
    <name type="scientific">Penicillium alfredii</name>
    <dbReference type="NCBI Taxonomy" id="1506179"/>
    <lineage>
        <taxon>Eukaryota</taxon>
        <taxon>Fungi</taxon>
        <taxon>Dikarya</taxon>
        <taxon>Ascomycota</taxon>
        <taxon>Pezizomycotina</taxon>
        <taxon>Eurotiomycetes</taxon>
        <taxon>Eurotiomycetidae</taxon>
        <taxon>Eurotiales</taxon>
        <taxon>Aspergillaceae</taxon>
        <taxon>Penicillium</taxon>
    </lineage>
</organism>
<dbReference type="AlphaFoldDB" id="A0A9W9F0N3"/>
<reference evidence="2" key="1">
    <citation type="submission" date="2022-11" db="EMBL/GenBank/DDBJ databases">
        <authorList>
            <person name="Petersen C."/>
        </authorList>
    </citation>
    <scope>NUCLEOTIDE SEQUENCE</scope>
    <source>
        <strain evidence="2">IBT 34128</strain>
    </source>
</reference>
<comment type="caution">
    <text evidence="2">The sequence shown here is derived from an EMBL/GenBank/DDBJ whole genome shotgun (WGS) entry which is preliminary data.</text>
</comment>
<proteinExistence type="predicted"/>
<gene>
    <name evidence="2" type="ORF">NUU61_006317</name>
</gene>
<keyword evidence="1" id="KW-0472">Membrane</keyword>
<evidence type="ECO:0000256" key="1">
    <source>
        <dbReference type="SAM" id="Phobius"/>
    </source>
</evidence>
<protein>
    <submittedName>
        <fullName evidence="2">Uncharacterized protein</fullName>
    </submittedName>
</protein>
<keyword evidence="1" id="KW-1133">Transmembrane helix</keyword>
<evidence type="ECO:0000313" key="2">
    <source>
        <dbReference type="EMBL" id="KAJ5091447.1"/>
    </source>
</evidence>
<sequence length="80" mass="9643">MNNASKFSLYVFLIILGCVVFVLLGFGIWTMYHGIEDDNYRDISYEQRKYMREVRQRMLNRMAVEARRPDMIVPIEELNY</sequence>
<feature type="transmembrane region" description="Helical" evidence="1">
    <location>
        <begin position="7"/>
        <end position="32"/>
    </location>
</feature>
<dbReference type="GeneID" id="81396014"/>
<dbReference type="RefSeq" id="XP_056509645.1">
    <property type="nucleotide sequence ID" value="XM_056656845.1"/>
</dbReference>
<dbReference type="PROSITE" id="PS51257">
    <property type="entry name" value="PROKAR_LIPOPROTEIN"/>
    <property type="match status" value="1"/>
</dbReference>
<name>A0A9W9F0N3_9EURO</name>
<keyword evidence="3" id="KW-1185">Reference proteome</keyword>
<accession>A0A9W9F0N3</accession>
<evidence type="ECO:0000313" key="3">
    <source>
        <dbReference type="Proteomes" id="UP001141434"/>
    </source>
</evidence>
<dbReference type="OrthoDB" id="4159814at2759"/>